<dbReference type="PANTHER" id="PTHR24321">
    <property type="entry name" value="DEHYDROGENASES, SHORT CHAIN"/>
    <property type="match status" value="1"/>
</dbReference>
<dbReference type="GO" id="GO:0016491">
    <property type="term" value="F:oxidoreductase activity"/>
    <property type="evidence" value="ECO:0007669"/>
    <property type="project" value="UniProtKB-KW"/>
</dbReference>
<dbReference type="InterPro" id="IPR002347">
    <property type="entry name" value="SDR_fam"/>
</dbReference>
<dbReference type="OrthoDB" id="9803333at2"/>
<evidence type="ECO:0000313" key="4">
    <source>
        <dbReference type="Proteomes" id="UP000256388"/>
    </source>
</evidence>
<dbReference type="PRINTS" id="PR00080">
    <property type="entry name" value="SDRFAMILY"/>
</dbReference>
<organism evidence="3 4">
    <name type="scientific">Pelolinea submarina</name>
    <dbReference type="NCBI Taxonomy" id="913107"/>
    <lineage>
        <taxon>Bacteria</taxon>
        <taxon>Bacillati</taxon>
        <taxon>Chloroflexota</taxon>
        <taxon>Anaerolineae</taxon>
        <taxon>Anaerolineales</taxon>
        <taxon>Anaerolineaceae</taxon>
        <taxon>Pelolinea</taxon>
    </lineage>
</organism>
<keyword evidence="4" id="KW-1185">Reference proteome</keyword>
<proteinExistence type="inferred from homology"/>
<comment type="similarity">
    <text evidence="1">Belongs to the short-chain dehydrogenases/reductases (SDR) family.</text>
</comment>
<evidence type="ECO:0000313" key="3">
    <source>
        <dbReference type="EMBL" id="REG06971.1"/>
    </source>
</evidence>
<evidence type="ECO:0000256" key="1">
    <source>
        <dbReference type="ARBA" id="ARBA00006484"/>
    </source>
</evidence>
<reference evidence="3 4" key="1">
    <citation type="submission" date="2018-08" db="EMBL/GenBank/DDBJ databases">
        <title>Genomic Encyclopedia of Type Strains, Phase IV (KMG-IV): sequencing the most valuable type-strain genomes for metagenomic binning, comparative biology and taxonomic classification.</title>
        <authorList>
            <person name="Goeker M."/>
        </authorList>
    </citation>
    <scope>NUCLEOTIDE SEQUENCE [LARGE SCALE GENOMIC DNA]</scope>
    <source>
        <strain evidence="3 4">DSM 23923</strain>
    </source>
</reference>
<dbReference type="AlphaFoldDB" id="A0A347ZVE3"/>
<dbReference type="Proteomes" id="UP000256388">
    <property type="component" value="Unassembled WGS sequence"/>
</dbReference>
<dbReference type="SUPFAM" id="SSF51735">
    <property type="entry name" value="NAD(P)-binding Rossmann-fold domains"/>
    <property type="match status" value="1"/>
</dbReference>
<dbReference type="FunFam" id="3.40.50.720:FF:000084">
    <property type="entry name" value="Short-chain dehydrogenase reductase"/>
    <property type="match status" value="1"/>
</dbReference>
<gene>
    <name evidence="3" type="ORF">DFR64_2171</name>
</gene>
<dbReference type="CDD" id="cd05233">
    <property type="entry name" value="SDR_c"/>
    <property type="match status" value="1"/>
</dbReference>
<dbReference type="EMBL" id="QUMS01000003">
    <property type="protein sequence ID" value="REG06971.1"/>
    <property type="molecule type" value="Genomic_DNA"/>
</dbReference>
<name>A0A347ZVE3_9CHLR</name>
<dbReference type="Gene3D" id="3.40.50.720">
    <property type="entry name" value="NAD(P)-binding Rossmann-like Domain"/>
    <property type="match status" value="1"/>
</dbReference>
<dbReference type="InterPro" id="IPR036291">
    <property type="entry name" value="NAD(P)-bd_dom_sf"/>
</dbReference>
<dbReference type="Pfam" id="PF13561">
    <property type="entry name" value="adh_short_C2"/>
    <property type="match status" value="1"/>
</dbReference>
<evidence type="ECO:0000256" key="2">
    <source>
        <dbReference type="ARBA" id="ARBA00023002"/>
    </source>
</evidence>
<dbReference type="RefSeq" id="WP_116225453.1">
    <property type="nucleotide sequence ID" value="NZ_AP018437.1"/>
</dbReference>
<sequence>MSYEINLSGQVAIITGAAKGIGKAAAEILTQAGAQVVIDDIIDPENAKPIQDEIGKLGLRPHYIQKDISKEENCRDLAAEVLDKFSRIDILVNNAGVVANWEKSFDIHVKAVHFCAEAVKDHMAKRGNGRIINVTSTCVFSGGTGIPQYVATKAGAYSLTRYQAKTYAPLGILVNAVMPSVIMSEMIMTRYESIEEMEAHYIPLMPVGRIGYPEDVAKVILFLCSELSSFVCGEIIVADGGRLAVG</sequence>
<dbReference type="PRINTS" id="PR00081">
    <property type="entry name" value="GDHRDH"/>
</dbReference>
<protein>
    <submittedName>
        <fullName evidence="3">3-oxoacyl-[acyl-carrier protein] reductase</fullName>
    </submittedName>
</protein>
<keyword evidence="2" id="KW-0560">Oxidoreductase</keyword>
<comment type="caution">
    <text evidence="3">The sequence shown here is derived from an EMBL/GenBank/DDBJ whole genome shotgun (WGS) entry which is preliminary data.</text>
</comment>
<accession>A0A347ZVE3</accession>
<dbReference type="PANTHER" id="PTHR24321:SF8">
    <property type="entry name" value="ESTRADIOL 17-BETA-DEHYDROGENASE 8-RELATED"/>
    <property type="match status" value="1"/>
</dbReference>